<feature type="transmembrane region" description="Helical" evidence="1">
    <location>
        <begin position="175"/>
        <end position="196"/>
    </location>
</feature>
<dbReference type="AlphaFoldDB" id="A0A1S2LV12"/>
<dbReference type="InterPro" id="IPR024164">
    <property type="entry name" value="KinB-signalling_activ"/>
</dbReference>
<accession>A0A1S2LV12</accession>
<protein>
    <submittedName>
        <fullName evidence="2">KinB activator protein</fullName>
    </submittedName>
</protein>
<feature type="transmembrane region" description="Helical" evidence="1">
    <location>
        <begin position="117"/>
        <end position="137"/>
    </location>
</feature>
<evidence type="ECO:0000313" key="2">
    <source>
        <dbReference type="EMBL" id="OIJ15487.1"/>
    </source>
</evidence>
<feature type="transmembrane region" description="Helical" evidence="1">
    <location>
        <begin position="85"/>
        <end position="105"/>
    </location>
</feature>
<dbReference type="OrthoDB" id="2374256at2"/>
<dbReference type="Proteomes" id="UP000180098">
    <property type="component" value="Unassembled WGS sequence"/>
</dbReference>
<dbReference type="Pfam" id="PF14089">
    <property type="entry name" value="KbaA"/>
    <property type="match status" value="1"/>
</dbReference>
<dbReference type="GO" id="GO:0045881">
    <property type="term" value="P:positive regulation of sporulation resulting in formation of a cellular spore"/>
    <property type="evidence" value="ECO:0007669"/>
    <property type="project" value="InterPro"/>
</dbReference>
<dbReference type="PIRSF" id="PIRSF029886">
    <property type="entry name" value="KBAA"/>
    <property type="match status" value="1"/>
</dbReference>
<evidence type="ECO:0000256" key="1">
    <source>
        <dbReference type="SAM" id="Phobius"/>
    </source>
</evidence>
<reference evidence="2 3" key="1">
    <citation type="submission" date="2016-10" db="EMBL/GenBank/DDBJ databases">
        <title>Draft genome sequences of four alkaliphilic bacteria belonging to the Anaerobacillus genus.</title>
        <authorList>
            <person name="Bassil N.M."/>
            <person name="Lloyd J.R."/>
        </authorList>
    </citation>
    <scope>NUCLEOTIDE SEQUENCE [LARGE SCALE GENOMIC DNA]</scope>
    <source>
        <strain evidence="2 3">DSM 15340</strain>
    </source>
</reference>
<keyword evidence="1" id="KW-1133">Transmembrane helix</keyword>
<dbReference type="EMBL" id="MLQQ01000001">
    <property type="protein sequence ID" value="OIJ15487.1"/>
    <property type="molecule type" value="Genomic_DNA"/>
</dbReference>
<gene>
    <name evidence="2" type="ORF">BKP35_00385</name>
</gene>
<proteinExistence type="predicted"/>
<feature type="transmembrane region" description="Helical" evidence="1">
    <location>
        <begin position="144"/>
        <end position="163"/>
    </location>
</feature>
<keyword evidence="1" id="KW-0472">Membrane</keyword>
<evidence type="ECO:0000313" key="3">
    <source>
        <dbReference type="Proteomes" id="UP000180098"/>
    </source>
</evidence>
<keyword evidence="3" id="KW-1185">Reference proteome</keyword>
<comment type="caution">
    <text evidence="2">The sequence shown here is derived from an EMBL/GenBank/DDBJ whole genome shotgun (WGS) entry which is preliminary data.</text>
</comment>
<keyword evidence="1" id="KW-0812">Transmembrane</keyword>
<sequence>MNSRKVVFLFFSTLLIGATSGLIVGILLDFQTYWEGLMAGEFVDFILVLVWLFGIGAMWSLISQMGFFAYLTVHRFALGVFKTAKTWSMIQIVLVAFVLQGLVYFRYTAFATEGETFLGYTLVPLFLLIYGLVIAYIKSKQTNFGAFIPALFFLIVVTTVEWLPALRVNDPKWLWVYLTPIIVANTWQLLILHRLISKKESK</sequence>
<name>A0A1S2LV12_9BACI</name>
<feature type="transmembrane region" description="Helical" evidence="1">
    <location>
        <begin position="45"/>
        <end position="73"/>
    </location>
</feature>
<dbReference type="SMART" id="SM01251">
    <property type="entry name" value="KbaA"/>
    <property type="match status" value="1"/>
</dbReference>
<organism evidence="2 3">
    <name type="scientific">Anaerobacillus arseniciselenatis</name>
    <dbReference type="NCBI Taxonomy" id="85682"/>
    <lineage>
        <taxon>Bacteria</taxon>
        <taxon>Bacillati</taxon>
        <taxon>Bacillota</taxon>
        <taxon>Bacilli</taxon>
        <taxon>Bacillales</taxon>
        <taxon>Bacillaceae</taxon>
        <taxon>Anaerobacillus</taxon>
    </lineage>
</organism>
<dbReference type="RefSeq" id="WP_071311412.1">
    <property type="nucleotide sequence ID" value="NZ_MLQQ01000001.1"/>
</dbReference>